<dbReference type="SMART" id="SM01005">
    <property type="entry name" value="Ala_racemase_C"/>
    <property type="match status" value="1"/>
</dbReference>
<evidence type="ECO:0000256" key="1">
    <source>
        <dbReference type="ARBA" id="ARBA00001933"/>
    </source>
</evidence>
<feature type="active site" description="Proton acceptor; specific for L-alanine" evidence="4">
    <location>
        <position position="282"/>
    </location>
</feature>
<dbReference type="GO" id="GO:0030170">
    <property type="term" value="F:pyridoxal phosphate binding"/>
    <property type="evidence" value="ECO:0007669"/>
    <property type="project" value="UniProtKB-UniRule"/>
</dbReference>
<dbReference type="FunFam" id="3.20.20.10:FF:000002">
    <property type="entry name" value="Alanine racemase"/>
    <property type="match status" value="1"/>
</dbReference>
<evidence type="ECO:0000256" key="2">
    <source>
        <dbReference type="ARBA" id="ARBA00022898"/>
    </source>
</evidence>
<dbReference type="GO" id="GO:0005829">
    <property type="term" value="C:cytosol"/>
    <property type="evidence" value="ECO:0007669"/>
    <property type="project" value="TreeGrafter"/>
</dbReference>
<comment type="catalytic activity">
    <reaction evidence="4">
        <text>L-alanine = D-alanine</text>
        <dbReference type="Rhea" id="RHEA:20249"/>
        <dbReference type="ChEBI" id="CHEBI:57416"/>
        <dbReference type="ChEBI" id="CHEBI:57972"/>
        <dbReference type="EC" id="5.1.1.1"/>
    </reaction>
</comment>
<dbReference type="Gene3D" id="2.40.37.10">
    <property type="entry name" value="Lyase, Ornithine Decarboxylase, Chain A, domain 1"/>
    <property type="match status" value="1"/>
</dbReference>
<dbReference type="InterPro" id="IPR011079">
    <property type="entry name" value="Ala_racemase_C"/>
</dbReference>
<comment type="cofactor">
    <cofactor evidence="1 4 5">
        <name>pyridoxal 5'-phosphate</name>
        <dbReference type="ChEBI" id="CHEBI:597326"/>
    </cofactor>
</comment>
<organism evidence="8 9">
    <name type="scientific">Peptoniphilus duerdenii ATCC BAA-1640</name>
    <dbReference type="NCBI Taxonomy" id="862517"/>
    <lineage>
        <taxon>Bacteria</taxon>
        <taxon>Bacillati</taxon>
        <taxon>Bacillota</taxon>
        <taxon>Tissierellia</taxon>
        <taxon>Tissierellales</taxon>
        <taxon>Peptoniphilaceae</taxon>
        <taxon>Peptoniphilus</taxon>
    </lineage>
</organism>
<comment type="function">
    <text evidence="4">Catalyzes the interconversion of L-alanine and D-alanine. May also act on other amino acids.</text>
</comment>
<dbReference type="EMBL" id="AEEH01000047">
    <property type="protein sequence ID" value="EFM24883.1"/>
    <property type="molecule type" value="Genomic_DNA"/>
</dbReference>
<dbReference type="InterPro" id="IPR009006">
    <property type="entry name" value="Ala_racemase/Decarboxylase_C"/>
</dbReference>
<feature type="modified residue" description="N6-(pyridoxal phosphate)lysine" evidence="4 5">
    <location>
        <position position="56"/>
    </location>
</feature>
<keyword evidence="9" id="KW-1185">Reference proteome</keyword>
<dbReference type="InterPro" id="IPR000821">
    <property type="entry name" value="Ala_racemase"/>
</dbReference>
<evidence type="ECO:0000259" key="7">
    <source>
        <dbReference type="SMART" id="SM01005"/>
    </source>
</evidence>
<dbReference type="Proteomes" id="UP000003280">
    <property type="component" value="Unassembled WGS sequence"/>
</dbReference>
<dbReference type="SUPFAM" id="SSF50621">
    <property type="entry name" value="Alanine racemase C-terminal domain-like"/>
    <property type="match status" value="1"/>
</dbReference>
<name>E0NMR5_9FIRM</name>
<protein>
    <recommendedName>
        <fullName evidence="4">Alanine racemase</fullName>
        <ecNumber evidence="4">5.1.1.1</ecNumber>
    </recommendedName>
</protein>
<dbReference type="eggNOG" id="COG0787">
    <property type="taxonomic scope" value="Bacteria"/>
</dbReference>
<dbReference type="Gene3D" id="3.20.20.10">
    <property type="entry name" value="Alanine racemase"/>
    <property type="match status" value="1"/>
</dbReference>
<proteinExistence type="inferred from homology"/>
<evidence type="ECO:0000313" key="8">
    <source>
        <dbReference type="EMBL" id="EFM24883.1"/>
    </source>
</evidence>
<dbReference type="HAMAP" id="MF_01201">
    <property type="entry name" value="Ala_racemase"/>
    <property type="match status" value="1"/>
</dbReference>
<comment type="pathway">
    <text evidence="4">Amino-acid biosynthesis; D-alanine biosynthesis; D-alanine from L-alanine: step 1/1.</text>
</comment>
<dbReference type="GO" id="GO:0008784">
    <property type="term" value="F:alanine racemase activity"/>
    <property type="evidence" value="ECO:0007669"/>
    <property type="project" value="UniProtKB-UniRule"/>
</dbReference>
<dbReference type="EC" id="5.1.1.1" evidence="4"/>
<dbReference type="GO" id="GO:0009252">
    <property type="term" value="P:peptidoglycan biosynthetic process"/>
    <property type="evidence" value="ECO:0007669"/>
    <property type="project" value="TreeGrafter"/>
</dbReference>
<keyword evidence="3 4" id="KW-0413">Isomerase</keyword>
<dbReference type="NCBIfam" id="TIGR00492">
    <property type="entry name" value="alr"/>
    <property type="match status" value="1"/>
</dbReference>
<sequence length="403" mass="45637">MIYKISILKILWRHFLKNKELTRSCFLEVDLDKLIDNIRTIKRNISLNSSIIAVVKANAYGFGIKKIVDTLILEGIDYFAVATLQEALEIRKYHSDIKIMILGYTDRNLYKKAIENRVELSIYTKDDVLNLEKIASEINLTAQINIPLETGMNRIGFVEDDKFIENMETIKNSKNIEVSGAFSHFAAADTNSCYTRKQFDKFIRMTRIIENIGIEIPYKHISNSMAIMNFKEFNLDAVRPGIIMYGSSEGLKKEGFDLKYIGSLKAKISNIKTIKKDEKVSYGLTYTCDRDTKVATLPIGYADGVVRILSNKIDVIVNGKRCPVIGRICMDQMMVDVTDVNCDMDTICTIIGMDGDEEITIEEVAGLAGEIATSYSTHFSSRIPRVYIKNGQVDEIYDEIGLL</sequence>
<keyword evidence="2 4" id="KW-0663">Pyridoxal phosphate</keyword>
<dbReference type="InterPro" id="IPR029066">
    <property type="entry name" value="PLP-binding_barrel"/>
</dbReference>
<evidence type="ECO:0000256" key="5">
    <source>
        <dbReference type="PIRSR" id="PIRSR600821-50"/>
    </source>
</evidence>
<dbReference type="GO" id="GO:0030632">
    <property type="term" value="P:D-alanine biosynthetic process"/>
    <property type="evidence" value="ECO:0007669"/>
    <property type="project" value="UniProtKB-UniRule"/>
</dbReference>
<dbReference type="PANTHER" id="PTHR30511">
    <property type="entry name" value="ALANINE RACEMASE"/>
    <property type="match status" value="1"/>
</dbReference>
<evidence type="ECO:0000256" key="6">
    <source>
        <dbReference type="PIRSR" id="PIRSR600821-52"/>
    </source>
</evidence>
<dbReference type="OrthoDB" id="9813814at2"/>
<feature type="active site" description="Proton acceptor; specific for D-alanine" evidence="4">
    <location>
        <position position="56"/>
    </location>
</feature>
<dbReference type="SUPFAM" id="SSF51419">
    <property type="entry name" value="PLP-binding barrel"/>
    <property type="match status" value="1"/>
</dbReference>
<feature type="binding site" evidence="4 6">
    <location>
        <position position="154"/>
    </location>
    <ligand>
        <name>substrate</name>
    </ligand>
</feature>
<evidence type="ECO:0000256" key="4">
    <source>
        <dbReference type="HAMAP-Rule" id="MF_01201"/>
    </source>
</evidence>
<feature type="binding site" evidence="4 6">
    <location>
        <position position="330"/>
    </location>
    <ligand>
        <name>substrate</name>
    </ligand>
</feature>
<feature type="domain" description="Alanine racemase C-terminal" evidence="7">
    <location>
        <begin position="261"/>
        <end position="388"/>
    </location>
</feature>
<evidence type="ECO:0000256" key="3">
    <source>
        <dbReference type="ARBA" id="ARBA00023235"/>
    </source>
</evidence>
<dbReference type="STRING" id="862517.HMPREF9225_1454"/>
<dbReference type="PANTHER" id="PTHR30511:SF0">
    <property type="entry name" value="ALANINE RACEMASE, CATABOLIC-RELATED"/>
    <property type="match status" value="1"/>
</dbReference>
<accession>E0NMR5</accession>
<dbReference type="InterPro" id="IPR001608">
    <property type="entry name" value="Ala_racemase_N"/>
</dbReference>
<dbReference type="Pfam" id="PF00842">
    <property type="entry name" value="Ala_racemase_C"/>
    <property type="match status" value="1"/>
</dbReference>
<dbReference type="CDD" id="cd00430">
    <property type="entry name" value="PLPDE_III_AR"/>
    <property type="match status" value="1"/>
</dbReference>
<dbReference type="HOGENOM" id="CLU_028393_2_2_9"/>
<reference evidence="8 9" key="1">
    <citation type="submission" date="2010-07" db="EMBL/GenBank/DDBJ databases">
        <authorList>
            <person name="Muzny D."/>
            <person name="Qin X."/>
            <person name="Deng J."/>
            <person name="Jiang H."/>
            <person name="Liu Y."/>
            <person name="Qu J."/>
            <person name="Song X.-Z."/>
            <person name="Zhang L."/>
            <person name="Thornton R."/>
            <person name="Coyle M."/>
            <person name="Francisco L."/>
            <person name="Jackson L."/>
            <person name="Javaid M."/>
            <person name="Korchina V."/>
            <person name="Kovar C."/>
            <person name="Mata R."/>
            <person name="Mathew T."/>
            <person name="Ngo R."/>
            <person name="Nguyen L."/>
            <person name="Nguyen N."/>
            <person name="Okwuonu G."/>
            <person name="Ongeri F."/>
            <person name="Pham C."/>
            <person name="Simmons D."/>
            <person name="Wilczek-Boney K."/>
            <person name="Hale W."/>
            <person name="Jakkamsetti A."/>
            <person name="Pham P."/>
            <person name="Ruth R."/>
            <person name="San Lucas F."/>
            <person name="Warren J."/>
            <person name="Zhang J."/>
            <person name="Zhao Z."/>
            <person name="Zhou C."/>
            <person name="Zhu D."/>
            <person name="Lee S."/>
            <person name="Bess C."/>
            <person name="Blankenburg K."/>
            <person name="Forbes L."/>
            <person name="Fu Q."/>
            <person name="Gubbala S."/>
            <person name="Hirani K."/>
            <person name="Jayaseelan J.C."/>
            <person name="Lara F."/>
            <person name="Munidasa M."/>
            <person name="Palculict T."/>
            <person name="Patil S."/>
            <person name="Pu L.-L."/>
            <person name="Saada N."/>
            <person name="Tang L."/>
            <person name="Weissenberger G."/>
            <person name="Zhu Y."/>
            <person name="Hemphill L."/>
            <person name="Shang Y."/>
            <person name="Youmans B."/>
            <person name="Ayvaz T."/>
            <person name="Ross M."/>
            <person name="Santibanez J."/>
            <person name="Aqrawi P."/>
            <person name="Gross S."/>
            <person name="Joshi V."/>
            <person name="Fowler G."/>
            <person name="Nazareth L."/>
            <person name="Reid J."/>
            <person name="Worley K."/>
            <person name="Petrosino J."/>
            <person name="Highlander S."/>
            <person name="Gibbs R."/>
        </authorList>
    </citation>
    <scope>NUCLEOTIDE SEQUENCE [LARGE SCALE GENOMIC DNA]</scope>
    <source>
        <strain evidence="8 9">ATCC BAA-1640</strain>
    </source>
</reference>
<dbReference type="Pfam" id="PF01168">
    <property type="entry name" value="Ala_racemase_N"/>
    <property type="match status" value="1"/>
</dbReference>
<dbReference type="PRINTS" id="PR00992">
    <property type="entry name" value="ALARACEMASE"/>
</dbReference>
<comment type="caution">
    <text evidence="8">The sequence shown here is derived from an EMBL/GenBank/DDBJ whole genome shotgun (WGS) entry which is preliminary data.</text>
</comment>
<dbReference type="UniPathway" id="UPA00042">
    <property type="reaction ID" value="UER00497"/>
</dbReference>
<gene>
    <name evidence="8" type="primary">alr</name>
    <name evidence="8" type="ORF">HMPREF9225_1454</name>
</gene>
<evidence type="ECO:0000313" key="9">
    <source>
        <dbReference type="Proteomes" id="UP000003280"/>
    </source>
</evidence>
<comment type="similarity">
    <text evidence="4">Belongs to the alanine racemase family.</text>
</comment>
<dbReference type="AlphaFoldDB" id="E0NMR5"/>